<comment type="caution">
    <text evidence="2">The sequence shown here is derived from an EMBL/GenBank/DDBJ whole genome shotgun (WGS) entry which is preliminary data.</text>
</comment>
<feature type="compositionally biased region" description="Basic and acidic residues" evidence="1">
    <location>
        <begin position="82"/>
        <end position="93"/>
    </location>
</feature>
<evidence type="ECO:0008006" key="3">
    <source>
        <dbReference type="Google" id="ProtNLM"/>
    </source>
</evidence>
<evidence type="ECO:0000313" key="2">
    <source>
        <dbReference type="EMBL" id="GEY44632.1"/>
    </source>
</evidence>
<reference evidence="2" key="1">
    <citation type="journal article" date="2019" name="Sci. Rep.">
        <title>Draft genome of Tanacetum cinerariifolium, the natural source of mosquito coil.</title>
        <authorList>
            <person name="Yamashiro T."/>
            <person name="Shiraishi A."/>
            <person name="Satake H."/>
            <person name="Nakayama K."/>
        </authorList>
    </citation>
    <scope>NUCLEOTIDE SEQUENCE</scope>
</reference>
<protein>
    <recommendedName>
        <fullName evidence="3">Reverse transcriptase domain-containing protein</fullName>
    </recommendedName>
</protein>
<feature type="compositionally biased region" description="Acidic residues" evidence="1">
    <location>
        <begin position="47"/>
        <end position="74"/>
    </location>
</feature>
<feature type="region of interest" description="Disordered" evidence="1">
    <location>
        <begin position="41"/>
        <end position="94"/>
    </location>
</feature>
<feature type="compositionally biased region" description="Basic and acidic residues" evidence="1">
    <location>
        <begin position="269"/>
        <end position="278"/>
    </location>
</feature>
<feature type="region of interest" description="Disordered" evidence="1">
    <location>
        <begin position="250"/>
        <end position="278"/>
    </location>
</feature>
<organism evidence="2">
    <name type="scientific">Tanacetum cinerariifolium</name>
    <name type="common">Dalmatian daisy</name>
    <name type="synonym">Chrysanthemum cinerariifolium</name>
    <dbReference type="NCBI Taxonomy" id="118510"/>
    <lineage>
        <taxon>Eukaryota</taxon>
        <taxon>Viridiplantae</taxon>
        <taxon>Streptophyta</taxon>
        <taxon>Embryophyta</taxon>
        <taxon>Tracheophyta</taxon>
        <taxon>Spermatophyta</taxon>
        <taxon>Magnoliopsida</taxon>
        <taxon>eudicotyledons</taxon>
        <taxon>Gunneridae</taxon>
        <taxon>Pentapetalae</taxon>
        <taxon>asterids</taxon>
        <taxon>campanulids</taxon>
        <taxon>Asterales</taxon>
        <taxon>Asteraceae</taxon>
        <taxon>Asteroideae</taxon>
        <taxon>Anthemideae</taxon>
        <taxon>Anthemidinae</taxon>
        <taxon>Tanacetum</taxon>
    </lineage>
</organism>
<accession>A0A699HMH6</accession>
<sequence>MENIPPPNNNLNVPKEEPNLDQALAALFGFAPQWIGGQIPNINNGWLEEDSEEEPQEEEIKDEDMVNDDEDDAEVINPYEEADPHNRPPRKCDEETEFAPPVVPIADADDVPIPPVIQFGSNIHIGESSAIRDLLACNIKVYAPAHYGEEAQIRQTSHEWPRVDITALDSTVRETRSENSKMMKMITSLSREFTELKNQNRRAEKLSRWEAGVRERIPNNLRFQEEPSIYTAPVPHVDDPYVMVRDVAMDTKGDEDVDTDAPWDTQPFEPRRSPRDSQ</sequence>
<proteinExistence type="predicted"/>
<dbReference type="AlphaFoldDB" id="A0A699HMH6"/>
<evidence type="ECO:0000256" key="1">
    <source>
        <dbReference type="SAM" id="MobiDB-lite"/>
    </source>
</evidence>
<dbReference type="EMBL" id="BKCJ010179226">
    <property type="protein sequence ID" value="GEY44632.1"/>
    <property type="molecule type" value="Genomic_DNA"/>
</dbReference>
<name>A0A699HMH6_TANCI</name>
<gene>
    <name evidence="2" type="ORF">Tci_416606</name>
</gene>